<sequence>MDFFSSVVHEDDDKESIVEVLTINVVSNKDILLEEVDDDDDDIRNVAFPSYLIHTFPQLHTLELNSFKQAEVVFKIAESSNCKKLGNKEDVELIGMKRNKTHYDGSQLILVSQQQPTISSLSNLTSITLVYCDRMKYLFSPLIAKLLPNLVKIDLHQCKALEQVVSNIDDEYDEEMAASISSHTNTTFFPHLA</sequence>
<evidence type="ECO:0000313" key="2">
    <source>
        <dbReference type="EMBL" id="KAJ9542084.1"/>
    </source>
</evidence>
<dbReference type="EMBL" id="JARYMX010000007">
    <property type="protein sequence ID" value="KAJ9542084.1"/>
    <property type="molecule type" value="Genomic_DNA"/>
</dbReference>
<dbReference type="InterPro" id="IPR032675">
    <property type="entry name" value="LRR_dom_sf"/>
</dbReference>
<organism evidence="2 3">
    <name type="scientific">Centaurea solstitialis</name>
    <name type="common">yellow star-thistle</name>
    <dbReference type="NCBI Taxonomy" id="347529"/>
    <lineage>
        <taxon>Eukaryota</taxon>
        <taxon>Viridiplantae</taxon>
        <taxon>Streptophyta</taxon>
        <taxon>Embryophyta</taxon>
        <taxon>Tracheophyta</taxon>
        <taxon>Spermatophyta</taxon>
        <taxon>Magnoliopsida</taxon>
        <taxon>eudicotyledons</taxon>
        <taxon>Gunneridae</taxon>
        <taxon>Pentapetalae</taxon>
        <taxon>asterids</taxon>
        <taxon>campanulids</taxon>
        <taxon>Asterales</taxon>
        <taxon>Asteraceae</taxon>
        <taxon>Carduoideae</taxon>
        <taxon>Cardueae</taxon>
        <taxon>Centaureinae</taxon>
        <taxon>Centaurea</taxon>
    </lineage>
</organism>
<dbReference type="AlphaFoldDB" id="A0AA38SFW2"/>
<reference evidence="2" key="1">
    <citation type="submission" date="2023-03" db="EMBL/GenBank/DDBJ databases">
        <title>Chromosome-scale reference genome and RAD-based genetic map of yellow starthistle (Centaurea solstitialis) reveal putative structural variation and QTLs associated with invader traits.</title>
        <authorList>
            <person name="Reatini B."/>
            <person name="Cang F.A."/>
            <person name="Jiang Q."/>
            <person name="Mckibben M.T.W."/>
            <person name="Barker M.S."/>
            <person name="Rieseberg L.H."/>
            <person name="Dlugosch K.M."/>
        </authorList>
    </citation>
    <scope>NUCLEOTIDE SEQUENCE</scope>
    <source>
        <strain evidence="2">CAN-66</strain>
        <tissue evidence="2">Leaf</tissue>
    </source>
</reference>
<evidence type="ECO:0000259" key="1">
    <source>
        <dbReference type="Pfam" id="PF23247"/>
    </source>
</evidence>
<gene>
    <name evidence="2" type="ORF">OSB04_028590</name>
</gene>
<comment type="caution">
    <text evidence="2">The sequence shown here is derived from an EMBL/GenBank/DDBJ whole genome shotgun (WGS) entry which is preliminary data.</text>
</comment>
<accession>A0AA38SFW2</accession>
<name>A0AA38SFW2_9ASTR</name>
<evidence type="ECO:0000313" key="3">
    <source>
        <dbReference type="Proteomes" id="UP001172457"/>
    </source>
</evidence>
<proteinExistence type="predicted"/>
<protein>
    <recommendedName>
        <fullName evidence="1">Disease resistance protein At4g27190-like leucine-rich repeats domain-containing protein</fullName>
    </recommendedName>
</protein>
<dbReference type="SUPFAM" id="SSF52047">
    <property type="entry name" value="RNI-like"/>
    <property type="match status" value="1"/>
</dbReference>
<feature type="domain" description="Disease resistance protein At4g27190-like leucine-rich repeats" evidence="1">
    <location>
        <begin position="41"/>
        <end position="159"/>
    </location>
</feature>
<dbReference type="Gene3D" id="3.80.10.10">
    <property type="entry name" value="Ribonuclease Inhibitor"/>
    <property type="match status" value="1"/>
</dbReference>
<keyword evidence="3" id="KW-1185">Reference proteome</keyword>
<dbReference type="Pfam" id="PF23247">
    <property type="entry name" value="LRR_RPS2"/>
    <property type="match status" value="1"/>
</dbReference>
<dbReference type="InterPro" id="IPR057135">
    <property type="entry name" value="At4g27190-like_LRR"/>
</dbReference>
<dbReference type="Proteomes" id="UP001172457">
    <property type="component" value="Chromosome 7"/>
</dbReference>